<dbReference type="InterPro" id="IPR005746">
    <property type="entry name" value="Thioredoxin"/>
</dbReference>
<evidence type="ECO:0000256" key="2">
    <source>
        <dbReference type="ARBA" id="ARBA00022982"/>
    </source>
</evidence>
<proteinExistence type="predicted"/>
<keyword evidence="3" id="KW-1015">Disulfide bond</keyword>
<evidence type="ECO:0000256" key="4">
    <source>
        <dbReference type="ARBA" id="ARBA00023284"/>
    </source>
</evidence>
<feature type="domain" description="Thioredoxin" evidence="5">
    <location>
        <begin position="1"/>
        <end position="135"/>
    </location>
</feature>
<name>A0A6N0NU46_9CREN</name>
<dbReference type="EMBL" id="CP049074">
    <property type="protein sequence ID" value="QKR00414.1"/>
    <property type="molecule type" value="Genomic_DNA"/>
</dbReference>
<dbReference type="AlphaFoldDB" id="A0A6N0NU46"/>
<dbReference type="RefSeq" id="WP_174631379.1">
    <property type="nucleotide sequence ID" value="NZ_CP049074.1"/>
</dbReference>
<keyword evidence="7" id="KW-1185">Reference proteome</keyword>
<dbReference type="Pfam" id="PF00085">
    <property type="entry name" value="Thioredoxin"/>
    <property type="match status" value="1"/>
</dbReference>
<evidence type="ECO:0000313" key="6">
    <source>
        <dbReference type="EMBL" id="QKR00414.1"/>
    </source>
</evidence>
<evidence type="ECO:0000256" key="3">
    <source>
        <dbReference type="ARBA" id="ARBA00023157"/>
    </source>
</evidence>
<sequence>MSEEKDPELEALLQKKIKQMMGHRNAMEKEETVKHLDSKNFDEFIKGRKVAVVDFWAEWCAPCFILAPVIEELARDYPQVGFGKINSDENQDVAMRYGVMSLPTVIFFKDGEPVDEVIGAVPREELELRLRGLLGD</sequence>
<dbReference type="PRINTS" id="PR00421">
    <property type="entry name" value="THIOREDOXIN"/>
</dbReference>
<protein>
    <submittedName>
        <fullName evidence="6">Thioredoxin</fullName>
    </submittedName>
</protein>
<evidence type="ECO:0000313" key="7">
    <source>
        <dbReference type="Proteomes" id="UP000509301"/>
    </source>
</evidence>
<dbReference type="GeneID" id="55641988"/>
<accession>A0A6N0NU46</accession>
<dbReference type="Gene3D" id="3.40.30.10">
    <property type="entry name" value="Glutaredoxin"/>
    <property type="match status" value="1"/>
</dbReference>
<dbReference type="OrthoDB" id="35385at2157"/>
<keyword evidence="1" id="KW-0813">Transport</keyword>
<keyword evidence="2" id="KW-0249">Electron transport</keyword>
<dbReference type="GO" id="GO:0015035">
    <property type="term" value="F:protein-disulfide reductase activity"/>
    <property type="evidence" value="ECO:0007669"/>
    <property type="project" value="InterPro"/>
</dbReference>
<dbReference type="NCBIfam" id="TIGR01068">
    <property type="entry name" value="thioredoxin"/>
    <property type="match status" value="1"/>
</dbReference>
<dbReference type="SUPFAM" id="SSF52833">
    <property type="entry name" value="Thioredoxin-like"/>
    <property type="match status" value="1"/>
</dbReference>
<dbReference type="CDD" id="cd02947">
    <property type="entry name" value="TRX_family"/>
    <property type="match status" value="1"/>
</dbReference>
<dbReference type="PROSITE" id="PS00194">
    <property type="entry name" value="THIOREDOXIN_1"/>
    <property type="match status" value="1"/>
</dbReference>
<keyword evidence="4" id="KW-0676">Redox-active center</keyword>
<dbReference type="KEGG" id="mten:GWK48_08550"/>
<dbReference type="InterPro" id="IPR036249">
    <property type="entry name" value="Thioredoxin-like_sf"/>
</dbReference>
<dbReference type="Proteomes" id="UP000509301">
    <property type="component" value="Chromosome"/>
</dbReference>
<organism evidence="6 7">
    <name type="scientific">Metallosphaera tengchongensis</name>
    <dbReference type="NCBI Taxonomy" id="1532350"/>
    <lineage>
        <taxon>Archaea</taxon>
        <taxon>Thermoproteota</taxon>
        <taxon>Thermoprotei</taxon>
        <taxon>Sulfolobales</taxon>
        <taxon>Sulfolobaceae</taxon>
        <taxon>Metallosphaera</taxon>
    </lineage>
</organism>
<evidence type="ECO:0000259" key="5">
    <source>
        <dbReference type="PROSITE" id="PS51352"/>
    </source>
</evidence>
<dbReference type="InterPro" id="IPR013766">
    <property type="entry name" value="Thioredoxin_domain"/>
</dbReference>
<dbReference type="PANTHER" id="PTHR45663:SF11">
    <property type="entry name" value="GEO12009P1"/>
    <property type="match status" value="1"/>
</dbReference>
<dbReference type="PROSITE" id="PS51352">
    <property type="entry name" value="THIOREDOXIN_2"/>
    <property type="match status" value="1"/>
</dbReference>
<evidence type="ECO:0000256" key="1">
    <source>
        <dbReference type="ARBA" id="ARBA00022448"/>
    </source>
</evidence>
<reference evidence="6 7" key="1">
    <citation type="submission" date="2020-02" db="EMBL/GenBank/DDBJ databases">
        <title>Comparative genome analysis reveals the metabolism and evolution of the thermophilic archaeal genus Metallosphaera.</title>
        <authorList>
            <person name="Jiang C."/>
        </authorList>
    </citation>
    <scope>NUCLEOTIDE SEQUENCE [LARGE SCALE GENOMIC DNA]</scope>
    <source>
        <strain evidence="6 7">Ric-A</strain>
    </source>
</reference>
<dbReference type="PANTHER" id="PTHR45663">
    <property type="entry name" value="GEO12009P1"/>
    <property type="match status" value="1"/>
</dbReference>
<gene>
    <name evidence="6" type="primary">trxA</name>
    <name evidence="6" type="ORF">GWK48_08550</name>
</gene>
<dbReference type="GO" id="GO:0005737">
    <property type="term" value="C:cytoplasm"/>
    <property type="evidence" value="ECO:0007669"/>
    <property type="project" value="TreeGrafter"/>
</dbReference>
<dbReference type="InterPro" id="IPR017937">
    <property type="entry name" value="Thioredoxin_CS"/>
</dbReference>